<dbReference type="InterPro" id="IPR000719">
    <property type="entry name" value="Prot_kinase_dom"/>
</dbReference>
<dbReference type="PANTHER" id="PTHR12984:SF3">
    <property type="entry name" value="N-TERMINAL KINASE-LIKE PROTEIN"/>
    <property type="match status" value="1"/>
</dbReference>
<dbReference type="PROSITE" id="PS50011">
    <property type="entry name" value="PROTEIN_KINASE_DOM"/>
    <property type="match status" value="1"/>
</dbReference>
<dbReference type="InterPro" id="IPR011009">
    <property type="entry name" value="Kinase-like_dom_sf"/>
</dbReference>
<keyword evidence="8" id="KW-1185">Reference proteome</keyword>
<dbReference type="SMART" id="SM00220">
    <property type="entry name" value="S_TKc"/>
    <property type="match status" value="1"/>
</dbReference>
<feature type="compositionally biased region" description="Acidic residues" evidence="5">
    <location>
        <begin position="679"/>
        <end position="695"/>
    </location>
</feature>
<comment type="caution">
    <text evidence="7">The sequence shown here is derived from an EMBL/GenBank/DDBJ whole genome shotgun (WGS) entry which is preliminary data.</text>
</comment>
<dbReference type="Gene3D" id="1.25.10.10">
    <property type="entry name" value="Leucine-rich Repeat Variant"/>
    <property type="match status" value="1"/>
</dbReference>
<evidence type="ECO:0000259" key="6">
    <source>
        <dbReference type="PROSITE" id="PS50011"/>
    </source>
</evidence>
<dbReference type="SUPFAM" id="SSF56112">
    <property type="entry name" value="Protein kinase-like (PK-like)"/>
    <property type="match status" value="1"/>
</dbReference>
<evidence type="ECO:0000256" key="2">
    <source>
        <dbReference type="ARBA" id="ARBA00040972"/>
    </source>
</evidence>
<sequence length="776" mass="86828">MWSFFSRDASKDFNFEIGELVPSLENKSIWALHKGKRKGGNEEVSVFAQLETAKAAVKRLKTLRHPSVLTYLDSLESEKVLYLATEYVEPLGYHLENLSLEGPQKDLYTAWGIFQITRALSFLNNDGNLRHNNVNIWSVFVNSSGEWKLGGVEYVTNVQDVTPPFKIISPLEVYVPPEKNDPSKQRLITKCSNDMWGLGCLIWEVFNSPLYQQSSLKNVDKIPKQLGPLYCELVGSNPSSRPNPADIITRCRKLGGYFKNDLVDTLLFLEEIQIKDKNEKNRFFSNLTPHLDNFPDNVCKHKILPQLITAFEFGDAGSAVLAPMFKLGRLLDEAEYQKKIVPCVVKLFGSNDRATRSRLLQQLEIFIGHLQASTVNDQIFPQIAHGFMDTNPTIREQTVKSVIHLAPKLNYNNLNVEVLRHFARLQSKDDQGGIRTNTTVCLGKIAQHLHPQIRQKVLISAFIRAMRDPFPPARNAGILALAATQQYYLLSEVSSRILPALCQLTMDLEKSVRDSVFRTIKGFLGKLEKVSEDPSLRESMEADVNTATPSLSNAAATWAGWAVTAVTAKFYRSQSDTVKSMNPITSKMLTKPGSLEQPSSSSISTTTSSVTSMTSLEHEEGSRGNDSVSDYDYNHWEDNDNWGDMETGGQMISSSGSGGATGTSDPISPRLATKVTDGWDNEEWGSLEEEPEGEAELTSPSEAWSPSETAPIISPELQRPSSGWSQTTVNRKQHSAWEETEFEPLEEIPGGSNSKLEEAKKKREEKKLMRQKRTRS</sequence>
<organism evidence="7 8">
    <name type="scientific">Molorchus minor</name>
    <dbReference type="NCBI Taxonomy" id="1323400"/>
    <lineage>
        <taxon>Eukaryota</taxon>
        <taxon>Metazoa</taxon>
        <taxon>Ecdysozoa</taxon>
        <taxon>Arthropoda</taxon>
        <taxon>Hexapoda</taxon>
        <taxon>Insecta</taxon>
        <taxon>Pterygota</taxon>
        <taxon>Neoptera</taxon>
        <taxon>Endopterygota</taxon>
        <taxon>Coleoptera</taxon>
        <taxon>Polyphaga</taxon>
        <taxon>Cucujiformia</taxon>
        <taxon>Chrysomeloidea</taxon>
        <taxon>Cerambycidae</taxon>
        <taxon>Lamiinae</taxon>
        <taxon>Monochamini</taxon>
        <taxon>Molorchus</taxon>
    </lineage>
</organism>
<evidence type="ECO:0000256" key="1">
    <source>
        <dbReference type="ARBA" id="ARBA00038349"/>
    </source>
</evidence>
<comment type="function">
    <text evidence="4">Regulates COPI-mediated retrograde protein traffic at the interface between the Golgi apparatus and the endoplasmic reticulum. Involved in the maintenance of the Golgi apparatus morphology.</text>
</comment>
<dbReference type="SUPFAM" id="SSF48371">
    <property type="entry name" value="ARM repeat"/>
    <property type="match status" value="1"/>
</dbReference>
<evidence type="ECO:0000313" key="7">
    <source>
        <dbReference type="EMBL" id="KAJ8980179.1"/>
    </source>
</evidence>
<dbReference type="EMBL" id="JAPWTJ010000281">
    <property type="protein sequence ID" value="KAJ8980179.1"/>
    <property type="molecule type" value="Genomic_DNA"/>
</dbReference>
<feature type="compositionally biased region" description="Polar residues" evidence="5">
    <location>
        <begin position="719"/>
        <end position="730"/>
    </location>
</feature>
<dbReference type="InterPro" id="IPR011989">
    <property type="entry name" value="ARM-like"/>
</dbReference>
<dbReference type="InterPro" id="IPR051177">
    <property type="entry name" value="CIK-Related_Protein"/>
</dbReference>
<dbReference type="Proteomes" id="UP001162164">
    <property type="component" value="Unassembled WGS sequence"/>
</dbReference>
<accession>A0ABQ9JPH3</accession>
<proteinExistence type="inferred from homology"/>
<feature type="domain" description="Protein kinase" evidence="6">
    <location>
        <begin position="1"/>
        <end position="258"/>
    </location>
</feature>
<feature type="region of interest" description="Disordered" evidence="5">
    <location>
        <begin position="582"/>
        <end position="776"/>
    </location>
</feature>
<dbReference type="Gene3D" id="3.30.200.20">
    <property type="entry name" value="Phosphorylase Kinase, domain 1"/>
    <property type="match status" value="1"/>
</dbReference>
<dbReference type="Pfam" id="PF00069">
    <property type="entry name" value="Pkinase"/>
    <property type="match status" value="1"/>
</dbReference>
<name>A0ABQ9JPH3_9CUCU</name>
<feature type="compositionally biased region" description="Basic and acidic residues" evidence="5">
    <location>
        <begin position="755"/>
        <end position="768"/>
    </location>
</feature>
<reference evidence="7" key="1">
    <citation type="journal article" date="2023" name="Insect Mol. Biol.">
        <title>Genome sequencing provides insights into the evolution of gene families encoding plant cell wall-degrading enzymes in longhorned beetles.</title>
        <authorList>
            <person name="Shin N.R."/>
            <person name="Okamura Y."/>
            <person name="Kirsch R."/>
            <person name="Pauchet Y."/>
        </authorList>
    </citation>
    <scope>NUCLEOTIDE SEQUENCE</scope>
    <source>
        <strain evidence="7">MMC_N1</strain>
    </source>
</reference>
<evidence type="ECO:0000256" key="5">
    <source>
        <dbReference type="SAM" id="MobiDB-lite"/>
    </source>
</evidence>
<dbReference type="InterPro" id="IPR016024">
    <property type="entry name" value="ARM-type_fold"/>
</dbReference>
<evidence type="ECO:0000256" key="4">
    <source>
        <dbReference type="ARBA" id="ARBA00056114"/>
    </source>
</evidence>
<comment type="similarity">
    <text evidence="1">Belongs to the protein kinase superfamily.</text>
</comment>
<dbReference type="Gene3D" id="1.10.510.10">
    <property type="entry name" value="Transferase(Phosphotransferase) domain 1"/>
    <property type="match status" value="1"/>
</dbReference>
<protein>
    <recommendedName>
        <fullName evidence="2">N-terminal kinase-like protein</fullName>
    </recommendedName>
    <alternativeName>
        <fullName evidence="3">SCY1-like protein 1</fullName>
    </alternativeName>
</protein>
<feature type="compositionally biased region" description="Low complexity" evidence="5">
    <location>
        <begin position="599"/>
        <end position="615"/>
    </location>
</feature>
<evidence type="ECO:0000256" key="3">
    <source>
        <dbReference type="ARBA" id="ARBA00042347"/>
    </source>
</evidence>
<evidence type="ECO:0000313" key="8">
    <source>
        <dbReference type="Proteomes" id="UP001162164"/>
    </source>
</evidence>
<dbReference type="PANTHER" id="PTHR12984">
    <property type="entry name" value="SCY1-RELATED S/T PROTEIN KINASE-LIKE"/>
    <property type="match status" value="1"/>
</dbReference>
<gene>
    <name evidence="7" type="ORF">NQ317_011424</name>
</gene>